<reference evidence="2 3" key="1">
    <citation type="submission" date="2020-01" db="EMBL/GenBank/DDBJ databases">
        <authorList>
            <person name="Gupta K D."/>
        </authorList>
    </citation>
    <scope>NUCLEOTIDE SEQUENCE [LARGE SCALE GENOMIC DNA]</scope>
</reference>
<dbReference type="Proteomes" id="UP000467700">
    <property type="component" value="Unassembled WGS sequence"/>
</dbReference>
<dbReference type="OrthoDB" id="10393072at2759"/>
<feature type="compositionally biased region" description="Low complexity" evidence="1">
    <location>
        <begin position="509"/>
        <end position="520"/>
    </location>
</feature>
<feature type="compositionally biased region" description="Polar residues" evidence="1">
    <location>
        <begin position="274"/>
        <end position="284"/>
    </location>
</feature>
<feature type="compositionally biased region" description="Basic and acidic residues" evidence="1">
    <location>
        <begin position="473"/>
        <end position="483"/>
    </location>
</feature>
<evidence type="ECO:0000256" key="1">
    <source>
        <dbReference type="SAM" id="MobiDB-lite"/>
    </source>
</evidence>
<proteinExistence type="predicted"/>
<accession>A0A8S0W627</accession>
<comment type="caution">
    <text evidence="2">The sequence shown here is derived from an EMBL/GenBank/DDBJ whole genome shotgun (WGS) entry which is preliminary data.</text>
</comment>
<feature type="compositionally biased region" description="Polar residues" evidence="1">
    <location>
        <begin position="101"/>
        <end position="125"/>
    </location>
</feature>
<dbReference type="EMBL" id="CACVBS010000043">
    <property type="protein sequence ID" value="CAA7264074.1"/>
    <property type="molecule type" value="Genomic_DNA"/>
</dbReference>
<feature type="region of interest" description="Disordered" evidence="1">
    <location>
        <begin position="68"/>
        <end position="125"/>
    </location>
</feature>
<feature type="region of interest" description="Disordered" evidence="1">
    <location>
        <begin position="197"/>
        <end position="360"/>
    </location>
</feature>
<feature type="region of interest" description="Disordered" evidence="1">
    <location>
        <begin position="464"/>
        <end position="520"/>
    </location>
</feature>
<evidence type="ECO:0000313" key="3">
    <source>
        <dbReference type="Proteomes" id="UP000467700"/>
    </source>
</evidence>
<sequence>MKIVVHQEHQSRSIRDVLSAIKVLVAEGTQLSRQSGDARHTALLDKLAEALGMEDAWPTITHNDAVGWTPSYHGPPTPKTPTNNPPVARNSSRGSRIVRPGSTTAIATQLSGQPTTGSPSTKNYTTVFFTPERPLTKGRHPRDPETFCSDSEGKTFRMSRVLTDDERLAICQGRCRQMQKKVKEGWFALVILPPNQEAVNGNGELEDEGAAASSKDNCRDSAGTASTTSAIPSSLPSSTALSSPGSMPPPLFPASALRLSPRKKPTSLPPATNKAPNSVAQQSPRMPVPDRCLSVSPEPRSPIHSNRSFTAPDASTKEAATSTTAVGTELQVVKPLKRSRDEDEEYEPAGSSTVASDTKKRRVGAAVDVISPAAPEVQQHTALVRCMAGGSAPCRCPICDKTASFKFTFTCAPPKSPASPMFTFGQSSNIPVTRPSSPPMLTSPITASGLAPPTQVQKMLVVSPSSNPLKRARNPEDHTHDMSNESARPATRQRAMSSDDVPDSSLYFSPSDPARSRSAPPVNYVVGAARAVAVAEHGMVFGNRLKGAKNL</sequence>
<evidence type="ECO:0000313" key="2">
    <source>
        <dbReference type="EMBL" id="CAA7264074.1"/>
    </source>
</evidence>
<dbReference type="AlphaFoldDB" id="A0A8S0W627"/>
<name>A0A8S0W627_CYCAE</name>
<protein>
    <submittedName>
        <fullName evidence="2">Uncharacterized protein</fullName>
    </submittedName>
</protein>
<keyword evidence="3" id="KW-1185">Reference proteome</keyword>
<feature type="compositionally biased region" description="Low complexity" evidence="1">
    <location>
        <begin position="221"/>
        <end position="245"/>
    </location>
</feature>
<gene>
    <name evidence="2" type="ORF">AAE3_LOCUS6422</name>
</gene>
<organism evidence="2 3">
    <name type="scientific">Cyclocybe aegerita</name>
    <name type="common">Black poplar mushroom</name>
    <name type="synonym">Agrocybe aegerita</name>
    <dbReference type="NCBI Taxonomy" id="1973307"/>
    <lineage>
        <taxon>Eukaryota</taxon>
        <taxon>Fungi</taxon>
        <taxon>Dikarya</taxon>
        <taxon>Basidiomycota</taxon>
        <taxon>Agaricomycotina</taxon>
        <taxon>Agaricomycetes</taxon>
        <taxon>Agaricomycetidae</taxon>
        <taxon>Agaricales</taxon>
        <taxon>Agaricineae</taxon>
        <taxon>Bolbitiaceae</taxon>
        <taxon>Cyclocybe</taxon>
    </lineage>
</organism>